<feature type="domain" description="Toprim" evidence="12">
    <location>
        <begin position="2"/>
        <end position="112"/>
    </location>
</feature>
<dbReference type="InterPro" id="IPR023405">
    <property type="entry name" value="Topo_IA_core_domain"/>
</dbReference>
<evidence type="ECO:0000256" key="4">
    <source>
        <dbReference type="ARBA" id="ARBA00022771"/>
    </source>
</evidence>
<dbReference type="InterPro" id="IPR028612">
    <property type="entry name" value="Topoisom_1_IA"/>
</dbReference>
<feature type="site" description="Interaction with DNA" evidence="10">
    <location>
        <position position="300"/>
    </location>
</feature>
<name>A0ABR7GKP2_9FIRM</name>
<gene>
    <name evidence="10 14" type="primary">topA</name>
    <name evidence="14" type="ORF">H8S02_02840</name>
</gene>
<dbReference type="CDD" id="cd00186">
    <property type="entry name" value="TOP1Ac"/>
    <property type="match status" value="1"/>
</dbReference>
<dbReference type="SMART" id="SM00493">
    <property type="entry name" value="TOPRIM"/>
    <property type="match status" value="1"/>
</dbReference>
<feature type="site" description="Interaction with DNA" evidence="10">
    <location>
        <position position="32"/>
    </location>
</feature>
<evidence type="ECO:0000256" key="1">
    <source>
        <dbReference type="ARBA" id="ARBA00000213"/>
    </source>
</evidence>
<dbReference type="Pfam" id="PF01396">
    <property type="entry name" value="Zn_ribbon_Top1"/>
    <property type="match status" value="2"/>
</dbReference>
<evidence type="ECO:0000256" key="2">
    <source>
        <dbReference type="ARBA" id="ARBA00009446"/>
    </source>
</evidence>
<reference evidence="14 15" key="1">
    <citation type="submission" date="2020-08" db="EMBL/GenBank/DDBJ databases">
        <title>Genome public.</title>
        <authorList>
            <person name="Liu C."/>
            <person name="Sun Q."/>
        </authorList>
    </citation>
    <scope>NUCLEOTIDE SEQUENCE [LARGE SCALE GENOMIC DNA]</scope>
    <source>
        <strain evidence="14 15">M2</strain>
    </source>
</reference>
<comment type="catalytic activity">
    <reaction evidence="1 10">
        <text>ATP-independent breakage of single-stranded DNA, followed by passage and rejoining.</text>
        <dbReference type="EC" id="5.6.2.1"/>
    </reaction>
</comment>
<comment type="caution">
    <text evidence="14">The sequence shown here is derived from an EMBL/GenBank/DDBJ whole genome shotgun (WGS) entry which is preliminary data.</text>
</comment>
<evidence type="ECO:0000256" key="8">
    <source>
        <dbReference type="ARBA" id="ARBA00023125"/>
    </source>
</evidence>
<comment type="function">
    <text evidence="10">Releases the supercoiling and torsional tension of DNA, which is introduced during the DNA replication and transcription, by transiently cleaving and rejoining one strand of the DNA duplex. Introduces a single-strand break via transesterification at a target site in duplex DNA. The scissile phosphodiester is attacked by the catalytic tyrosine of the enzyme, resulting in the formation of a DNA-(5'-phosphotyrosyl)-enzyme intermediate and the expulsion of a 3'-OH DNA strand. The free DNA strand then undergoes passage around the unbroken strand, thus removing DNA supercoils. Finally, in the religation step, the DNA 3'-OH attacks the covalent intermediate to expel the active-site tyrosine and restore the DNA phosphodiester backbone.</text>
</comment>
<dbReference type="EMBL" id="JACOPK010000002">
    <property type="protein sequence ID" value="MBC5694888.1"/>
    <property type="molecule type" value="Genomic_DNA"/>
</dbReference>
<feature type="site" description="Interaction with DNA" evidence="10">
    <location>
        <position position="492"/>
    </location>
</feature>
<dbReference type="InterPro" id="IPR013498">
    <property type="entry name" value="Topo_IA_Znf"/>
</dbReference>
<feature type="compositionally biased region" description="Basic and acidic residues" evidence="11">
    <location>
        <begin position="800"/>
        <end position="810"/>
    </location>
</feature>
<dbReference type="HAMAP" id="MF_00952">
    <property type="entry name" value="Topoisom_1_prok"/>
    <property type="match status" value="1"/>
</dbReference>
<feature type="site" description="Interaction with DNA" evidence="10">
    <location>
        <position position="142"/>
    </location>
</feature>
<dbReference type="Gene3D" id="1.10.460.10">
    <property type="entry name" value="Topoisomerase I, domain 2"/>
    <property type="match status" value="1"/>
</dbReference>
<dbReference type="CDD" id="cd03363">
    <property type="entry name" value="TOPRIM_TopoIA_TopoI"/>
    <property type="match status" value="1"/>
</dbReference>
<sequence>MSKLVIVESPAKAKTIGKYLGADYVVKASMGHLRDLPKKKMSIDLEHDFKPEYVPIEGKDKVIKEIRSEIRKADFVYLATDPDREGEAISWHIKELFKLKDSNSRRVTFNEITKQAVRSGIASPRDIDIDLVNAQQARRILDRIVGYQLSPFLWRKVKRGLSAGRVQSVATRLVVDRENEIRAFVPEEYWSIEALLATEDGGTFTARYYGDGSGKAELKNEEQAMRVVNAVTGKPFTVGEIKRGKKKRTPAPPFITSTLQQEASRKLNMTPRRTMSIAQELYEGIELGEYGLTGLITYMRTDSLRLADEATAAAAGFIKGRYGEDYYPGKPRVYKTKSGAQDAHEAIRPSNVQLLPEEIRRYLSPDQFKLYRLIWSRFVACQMADAILDTVSADIVCEGQVFRASGHTVAFPGFTAVYEEGTDDEKKQDAAGKPLPRFDKGDRLTAEKLEPSQHFTQPPARYTEASLIRAMEERGIGRPSTYAPTISTIIDRDYVTKESRALRPTPLGEGVTGLLVDEFKSVADYEFTANMEHELDEVEAGRLNYIQLLHNFYDGFEAALKQAEIDLEGKRIKIQDEVTDVICDKCGRNMVIKSGRFGKFLACPGFPECTNTKPITEDTGAACPVCGAKVVKKKSARGFVYYSCDKYPACQFITWDKPLKTKCPNCDSSLFRHTDRDSKEVTDVCLREGCGFVELVKEGLPPEETEKRRKMREARAAKAAERAAAKEAAEKNGETAEKTPKEAKKPAAKKKTVKKTLPWMTKTTNRFKKLKDEAVQELTAKQQEQYAKALAKYEAEKAAEKAKKAAEKKAAAKKPAARKKTTAKENPDE</sequence>
<keyword evidence="3" id="KW-0479">Metal-binding</keyword>
<feature type="site" description="Interaction with DNA" evidence="10">
    <location>
        <position position="147"/>
    </location>
</feature>
<dbReference type="SMART" id="SM00436">
    <property type="entry name" value="TOP1Bc"/>
    <property type="match status" value="1"/>
</dbReference>
<dbReference type="RefSeq" id="WP_186969213.1">
    <property type="nucleotide sequence ID" value="NZ_JACOPK010000002.1"/>
</dbReference>
<feature type="site" description="Interaction with DNA" evidence="10">
    <location>
        <position position="138"/>
    </location>
</feature>
<dbReference type="InterPro" id="IPR005733">
    <property type="entry name" value="TopoI_bac-type"/>
</dbReference>
<comment type="subunit">
    <text evidence="10">Monomer.</text>
</comment>
<keyword evidence="8 10" id="KW-0238">DNA-binding</keyword>
<dbReference type="EC" id="5.6.2.1" evidence="10"/>
<dbReference type="InterPro" id="IPR013497">
    <property type="entry name" value="Topo_IA_cen"/>
</dbReference>
<dbReference type="Pfam" id="PF01131">
    <property type="entry name" value="Topoisom_bac"/>
    <property type="match status" value="1"/>
</dbReference>
<dbReference type="SUPFAM" id="SSF56712">
    <property type="entry name" value="Prokaryotic type I DNA topoisomerase"/>
    <property type="match status" value="1"/>
</dbReference>
<protein>
    <recommendedName>
        <fullName evidence="10">DNA topoisomerase 1</fullName>
        <ecNumber evidence="10">5.6.2.1</ecNumber>
    </recommendedName>
    <alternativeName>
        <fullName evidence="10">DNA topoisomerase I</fullName>
    </alternativeName>
</protein>
<keyword evidence="15" id="KW-1185">Reference proteome</keyword>
<evidence type="ECO:0000256" key="5">
    <source>
        <dbReference type="ARBA" id="ARBA00022833"/>
    </source>
</evidence>
<keyword evidence="6" id="KW-0460">Magnesium</keyword>
<evidence type="ECO:0000256" key="11">
    <source>
        <dbReference type="SAM" id="MobiDB-lite"/>
    </source>
</evidence>
<dbReference type="Gene3D" id="3.40.50.140">
    <property type="match status" value="1"/>
</dbReference>
<feature type="domain" description="Topo IA-type catalytic" evidence="13">
    <location>
        <begin position="128"/>
        <end position="560"/>
    </location>
</feature>
<feature type="site" description="Interaction with DNA" evidence="10">
    <location>
        <position position="139"/>
    </location>
</feature>
<dbReference type="InterPro" id="IPR013824">
    <property type="entry name" value="Topo_IA_cen_sub1"/>
</dbReference>
<dbReference type="PROSITE" id="PS00396">
    <property type="entry name" value="TOPO_IA_1"/>
    <property type="match status" value="1"/>
</dbReference>
<dbReference type="Gene3D" id="3.30.65.10">
    <property type="entry name" value="Bacterial Topoisomerase I, domain 1"/>
    <property type="match status" value="2"/>
</dbReference>
<feature type="compositionally biased region" description="Basic and acidic residues" evidence="11">
    <location>
        <begin position="713"/>
        <end position="745"/>
    </location>
</feature>
<dbReference type="NCBIfam" id="TIGR01051">
    <property type="entry name" value="topA_bact"/>
    <property type="match status" value="1"/>
</dbReference>
<dbReference type="Gene3D" id="1.10.290.10">
    <property type="entry name" value="Topoisomerase I, domain 4"/>
    <property type="match status" value="1"/>
</dbReference>
<evidence type="ECO:0000256" key="10">
    <source>
        <dbReference type="HAMAP-Rule" id="MF_00952"/>
    </source>
</evidence>
<dbReference type="Proteomes" id="UP000641741">
    <property type="component" value="Unassembled WGS sequence"/>
</dbReference>
<dbReference type="InterPro" id="IPR013825">
    <property type="entry name" value="Topo_IA_cen_sub2"/>
</dbReference>
<dbReference type="PANTHER" id="PTHR42785">
    <property type="entry name" value="DNA TOPOISOMERASE, TYPE IA, CORE"/>
    <property type="match status" value="1"/>
</dbReference>
<feature type="region of interest" description="Interaction with DNA" evidence="10">
    <location>
        <begin position="162"/>
        <end position="167"/>
    </location>
</feature>
<feature type="region of interest" description="Disordered" evidence="11">
    <location>
        <begin position="800"/>
        <end position="829"/>
    </location>
</feature>
<dbReference type="PRINTS" id="PR00417">
    <property type="entry name" value="PRTPISMRASEI"/>
</dbReference>
<dbReference type="PROSITE" id="PS50880">
    <property type="entry name" value="TOPRIM"/>
    <property type="match status" value="1"/>
</dbReference>
<dbReference type="InterPro" id="IPR023406">
    <property type="entry name" value="Topo_IA_AS"/>
</dbReference>
<evidence type="ECO:0000256" key="7">
    <source>
        <dbReference type="ARBA" id="ARBA00023029"/>
    </source>
</evidence>
<dbReference type="InterPro" id="IPR006171">
    <property type="entry name" value="TOPRIM_dom"/>
</dbReference>
<dbReference type="SMART" id="SM00437">
    <property type="entry name" value="TOP1Ac"/>
    <property type="match status" value="1"/>
</dbReference>
<feature type="active site" description="O-(5'-phospho-DNA)-tyrosine intermediate" evidence="10">
    <location>
        <position position="298"/>
    </location>
</feature>
<dbReference type="InterPro" id="IPR000380">
    <property type="entry name" value="Topo_IA"/>
</dbReference>
<dbReference type="PROSITE" id="PS52039">
    <property type="entry name" value="TOPO_IA_2"/>
    <property type="match status" value="1"/>
</dbReference>
<dbReference type="InterPro" id="IPR013826">
    <property type="entry name" value="Topo_IA_cen_sub3"/>
</dbReference>
<evidence type="ECO:0000313" key="14">
    <source>
        <dbReference type="EMBL" id="MBC5694888.1"/>
    </source>
</evidence>
<evidence type="ECO:0000313" key="15">
    <source>
        <dbReference type="Proteomes" id="UP000641741"/>
    </source>
</evidence>
<dbReference type="InterPro" id="IPR034149">
    <property type="entry name" value="TOPRIM_TopoI"/>
</dbReference>
<feature type="site" description="Interaction with DNA" evidence="10">
    <location>
        <position position="154"/>
    </location>
</feature>
<dbReference type="PANTHER" id="PTHR42785:SF1">
    <property type="entry name" value="DNA TOPOISOMERASE"/>
    <property type="match status" value="1"/>
</dbReference>
<keyword evidence="4" id="KW-0863">Zinc-finger</keyword>
<dbReference type="SUPFAM" id="SSF57783">
    <property type="entry name" value="Zinc beta-ribbon"/>
    <property type="match status" value="1"/>
</dbReference>
<evidence type="ECO:0000256" key="3">
    <source>
        <dbReference type="ARBA" id="ARBA00022723"/>
    </source>
</evidence>
<feature type="region of interest" description="Disordered" evidence="11">
    <location>
        <begin position="703"/>
        <end position="754"/>
    </location>
</feature>
<dbReference type="InterPro" id="IPR003601">
    <property type="entry name" value="Topo_IA_2"/>
</dbReference>
<keyword evidence="9 10" id="KW-0413">Isomerase</keyword>
<dbReference type="Pfam" id="PF01751">
    <property type="entry name" value="Toprim"/>
    <property type="match status" value="1"/>
</dbReference>
<keyword evidence="7 10" id="KW-0799">Topoisomerase</keyword>
<evidence type="ECO:0000259" key="13">
    <source>
        <dbReference type="PROSITE" id="PS52039"/>
    </source>
</evidence>
<feature type="compositionally biased region" description="Basic residues" evidence="11">
    <location>
        <begin position="811"/>
        <end position="821"/>
    </location>
</feature>
<comment type="similarity">
    <text evidence="2 10">Belongs to the type IA topoisomerase family.</text>
</comment>
<dbReference type="Gene3D" id="2.70.20.10">
    <property type="entry name" value="Topoisomerase I, domain 3"/>
    <property type="match status" value="1"/>
</dbReference>
<dbReference type="InterPro" id="IPR003602">
    <property type="entry name" value="Topo_IA_DNA-bd_dom"/>
</dbReference>
<evidence type="ECO:0000259" key="12">
    <source>
        <dbReference type="PROSITE" id="PS50880"/>
    </source>
</evidence>
<proteinExistence type="inferred from homology"/>
<evidence type="ECO:0000256" key="9">
    <source>
        <dbReference type="ARBA" id="ARBA00023235"/>
    </source>
</evidence>
<organism evidence="14 15">
    <name type="scientific">Agathobaculum hominis</name>
    <dbReference type="NCBI Taxonomy" id="2763014"/>
    <lineage>
        <taxon>Bacteria</taxon>
        <taxon>Bacillati</taxon>
        <taxon>Bacillota</taxon>
        <taxon>Clostridia</taxon>
        <taxon>Eubacteriales</taxon>
        <taxon>Butyricicoccaceae</taxon>
        <taxon>Agathobaculum</taxon>
    </lineage>
</organism>
<keyword evidence="5" id="KW-0862">Zinc</keyword>
<evidence type="ECO:0000256" key="6">
    <source>
        <dbReference type="ARBA" id="ARBA00022842"/>
    </source>
</evidence>
<accession>A0ABR7GKP2</accession>